<proteinExistence type="predicted"/>
<feature type="signal peptide" evidence="1">
    <location>
        <begin position="1"/>
        <end position="20"/>
    </location>
</feature>
<evidence type="ECO:0000256" key="1">
    <source>
        <dbReference type="SAM" id="SignalP"/>
    </source>
</evidence>
<dbReference type="EMBL" id="JBEPIJ010000002">
    <property type="protein sequence ID" value="MES0872792.1"/>
    <property type="molecule type" value="Genomic_DNA"/>
</dbReference>
<gene>
    <name evidence="2" type="ORF">ABSH63_02020</name>
</gene>
<sequence>MNLRVAVAVMLLGGATTASAETLNFGLRLGLTQGGYQNDSSFVVTELASGQDQQFVVASNDSWFYSFGLQTGASVAVSNFFADLSVEYLDVQIDGGDFDRSDLLLTAGYLIGDHWSAFAGYRRGTQGDGVFDDKTFSESGFFVGAGYAGFELGPFMMGTSLAYNFSKAEDFPFPGDEFDYGGVSLKLAVNPKAAPQHTIQLRYQRFTGDDSPRRELESDGIPVRVETVELTESYVQLSYAYAFYF</sequence>
<dbReference type="Proteomes" id="UP001465331">
    <property type="component" value="Unassembled WGS sequence"/>
</dbReference>
<reference evidence="2 3" key="1">
    <citation type="submission" date="2024-06" db="EMBL/GenBank/DDBJ databases">
        <authorList>
            <person name="Li Z."/>
            <person name="Jiang Y."/>
        </authorList>
    </citation>
    <scope>NUCLEOTIDE SEQUENCE [LARGE SCALE GENOMIC DNA]</scope>
    <source>
        <strain evidence="2 3">HSW-8</strain>
    </source>
</reference>
<accession>A0ABV2A6F6</accession>
<evidence type="ECO:0000313" key="2">
    <source>
        <dbReference type="EMBL" id="MES0872792.1"/>
    </source>
</evidence>
<keyword evidence="3" id="KW-1185">Reference proteome</keyword>
<name>A0ABV2A6F6_9GAMM</name>
<dbReference type="RefSeq" id="WP_352886954.1">
    <property type="nucleotide sequence ID" value="NZ_JBEPIJ010000002.1"/>
</dbReference>
<evidence type="ECO:0000313" key="3">
    <source>
        <dbReference type="Proteomes" id="UP001465331"/>
    </source>
</evidence>
<feature type="chain" id="PRO_5046160858" description="Outer membrane protein beta-barrel domain-containing protein" evidence="1">
    <location>
        <begin position="21"/>
        <end position="245"/>
    </location>
</feature>
<evidence type="ECO:0008006" key="4">
    <source>
        <dbReference type="Google" id="ProtNLM"/>
    </source>
</evidence>
<keyword evidence="1" id="KW-0732">Signal</keyword>
<comment type="caution">
    <text evidence="2">The sequence shown here is derived from an EMBL/GenBank/DDBJ whole genome shotgun (WGS) entry which is preliminary data.</text>
</comment>
<organism evidence="2 3">
    <name type="scientific">Sinimarinibacterium thermocellulolyticum</name>
    <dbReference type="NCBI Taxonomy" id="3170016"/>
    <lineage>
        <taxon>Bacteria</taxon>
        <taxon>Pseudomonadati</taxon>
        <taxon>Pseudomonadota</taxon>
        <taxon>Gammaproteobacteria</taxon>
        <taxon>Nevskiales</taxon>
        <taxon>Nevskiaceae</taxon>
        <taxon>Sinimarinibacterium</taxon>
    </lineage>
</organism>
<protein>
    <recommendedName>
        <fullName evidence="4">Outer membrane protein beta-barrel domain-containing protein</fullName>
    </recommendedName>
</protein>